<reference evidence="2 3" key="1">
    <citation type="submission" date="2024-01" db="EMBL/GenBank/DDBJ databases">
        <title>The genomes of 5 underutilized Papilionoideae crops provide insights into root nodulation and disease resistanc.</title>
        <authorList>
            <person name="Jiang F."/>
        </authorList>
    </citation>
    <scope>NUCLEOTIDE SEQUENCE [LARGE SCALE GENOMIC DNA]</scope>
    <source>
        <strain evidence="2">LVBAO_FW01</strain>
        <tissue evidence="2">Leaves</tissue>
    </source>
</reference>
<sequence>MKILSETAWLDFGTNYVLILVILLFMIASGYEGIWFIYNFIEKLLFRGALACECLYPSSSDYPPRLFP</sequence>
<evidence type="ECO:0000256" key="1">
    <source>
        <dbReference type="SAM" id="Phobius"/>
    </source>
</evidence>
<keyword evidence="1" id="KW-1133">Transmembrane helix</keyword>
<gene>
    <name evidence="2" type="ORF">VNO77_17864</name>
</gene>
<feature type="transmembrane region" description="Helical" evidence="1">
    <location>
        <begin position="16"/>
        <end position="38"/>
    </location>
</feature>
<keyword evidence="3" id="KW-1185">Reference proteome</keyword>
<comment type="caution">
    <text evidence="2">The sequence shown here is derived from an EMBL/GenBank/DDBJ whole genome shotgun (WGS) entry which is preliminary data.</text>
</comment>
<proteinExistence type="predicted"/>
<dbReference type="Proteomes" id="UP001367508">
    <property type="component" value="Unassembled WGS sequence"/>
</dbReference>
<protein>
    <submittedName>
        <fullName evidence="2">Uncharacterized protein</fullName>
    </submittedName>
</protein>
<accession>A0AAN9LPQ8</accession>
<name>A0AAN9LPQ8_CANGL</name>
<dbReference type="AlphaFoldDB" id="A0AAN9LPQ8"/>
<dbReference type="EMBL" id="JAYMYQ010000004">
    <property type="protein sequence ID" value="KAK7337298.1"/>
    <property type="molecule type" value="Genomic_DNA"/>
</dbReference>
<organism evidence="2 3">
    <name type="scientific">Canavalia gladiata</name>
    <name type="common">Sword bean</name>
    <name type="synonym">Dolichos gladiatus</name>
    <dbReference type="NCBI Taxonomy" id="3824"/>
    <lineage>
        <taxon>Eukaryota</taxon>
        <taxon>Viridiplantae</taxon>
        <taxon>Streptophyta</taxon>
        <taxon>Embryophyta</taxon>
        <taxon>Tracheophyta</taxon>
        <taxon>Spermatophyta</taxon>
        <taxon>Magnoliopsida</taxon>
        <taxon>eudicotyledons</taxon>
        <taxon>Gunneridae</taxon>
        <taxon>Pentapetalae</taxon>
        <taxon>rosids</taxon>
        <taxon>fabids</taxon>
        <taxon>Fabales</taxon>
        <taxon>Fabaceae</taxon>
        <taxon>Papilionoideae</taxon>
        <taxon>50 kb inversion clade</taxon>
        <taxon>NPAAA clade</taxon>
        <taxon>indigoferoid/millettioid clade</taxon>
        <taxon>Phaseoleae</taxon>
        <taxon>Canavalia</taxon>
    </lineage>
</organism>
<evidence type="ECO:0000313" key="3">
    <source>
        <dbReference type="Proteomes" id="UP001367508"/>
    </source>
</evidence>
<evidence type="ECO:0000313" key="2">
    <source>
        <dbReference type="EMBL" id="KAK7337298.1"/>
    </source>
</evidence>
<keyword evidence="1" id="KW-0472">Membrane</keyword>
<keyword evidence="1" id="KW-0812">Transmembrane</keyword>